<accession>A0A1D3L756</accession>
<reference evidence="1 2" key="1">
    <citation type="submission" date="2016-08" db="EMBL/GenBank/DDBJ databases">
        <authorList>
            <consortium name="Pathogen Informatics"/>
        </authorList>
    </citation>
    <scope>NUCLEOTIDE SEQUENCE [LARGE SCALE GENOMIC DNA]</scope>
    <source>
        <strain evidence="1 2">CB</strain>
    </source>
</reference>
<proteinExistence type="predicted"/>
<dbReference type="EMBL" id="FMIM01000053">
    <property type="protein sequence ID" value="SCL83246.1"/>
    <property type="molecule type" value="Genomic_DNA"/>
</dbReference>
<evidence type="ECO:0000313" key="2">
    <source>
        <dbReference type="Proteomes" id="UP000195489"/>
    </source>
</evidence>
<evidence type="ECO:0000313" key="1">
    <source>
        <dbReference type="EMBL" id="SCL83246.1"/>
    </source>
</evidence>
<dbReference type="AlphaFoldDB" id="A0A1D3L756"/>
<dbReference type="Proteomes" id="UP000195489">
    <property type="component" value="Unassembled WGS sequence"/>
</dbReference>
<name>A0A1D3L756_PLACU</name>
<sequence>MYELSKLILSIVSNEDDLTCYVDERLTRITYPGKRASWKQCCVATVNQGLQPEGPWVAQGGSSRGRWLWDLWDDMGID</sequence>
<organism evidence="1 2">
    <name type="scientific">Plasmodium chabaudi chabaudi</name>
    <dbReference type="NCBI Taxonomy" id="31271"/>
    <lineage>
        <taxon>Eukaryota</taxon>
        <taxon>Sar</taxon>
        <taxon>Alveolata</taxon>
        <taxon>Apicomplexa</taxon>
        <taxon>Aconoidasida</taxon>
        <taxon>Haemosporida</taxon>
        <taxon>Plasmodiidae</taxon>
        <taxon>Plasmodium</taxon>
        <taxon>Plasmodium (Vinckeia)</taxon>
    </lineage>
</organism>
<gene>
    <name evidence="1" type="ORF">PCHCB_000498400</name>
</gene>
<protein>
    <submittedName>
        <fullName evidence="1">Uncharacterized protein</fullName>
    </submittedName>
</protein>